<dbReference type="PROSITE" id="PS50885">
    <property type="entry name" value="HAMP"/>
    <property type="match status" value="1"/>
</dbReference>
<evidence type="ECO:0000313" key="14">
    <source>
        <dbReference type="EMBL" id="GGD15844.1"/>
    </source>
</evidence>
<protein>
    <recommendedName>
        <fullName evidence="3">histidine kinase</fullName>
        <ecNumber evidence="3">2.7.13.3</ecNumber>
    </recommendedName>
</protein>
<dbReference type="Gene3D" id="6.10.340.10">
    <property type="match status" value="1"/>
</dbReference>
<dbReference type="PROSITE" id="PS50109">
    <property type="entry name" value="HIS_KIN"/>
    <property type="match status" value="1"/>
</dbReference>
<dbReference type="InterPro" id="IPR003660">
    <property type="entry name" value="HAMP_dom"/>
</dbReference>
<keyword evidence="4" id="KW-0597">Phosphoprotein</keyword>
<name>A0A917D9J7_9HYPH</name>
<dbReference type="Pfam" id="PF02518">
    <property type="entry name" value="HATPase_c"/>
    <property type="match status" value="1"/>
</dbReference>
<dbReference type="SMART" id="SM00304">
    <property type="entry name" value="HAMP"/>
    <property type="match status" value="1"/>
</dbReference>
<feature type="domain" description="Histidine kinase" evidence="12">
    <location>
        <begin position="251"/>
        <end position="464"/>
    </location>
</feature>
<sequence length="466" mass="50685">MRLPEHFRSTSFRLGSIYGALFLVSMMAILGITYLAATAEVEGIVRLSVVEDMKRFQAAAAQSGDAGLLAAVRARSDAATDDHFYLLTDLSGVFVAGNLPAEVWREGWSERKLRGSVMETSEALRAAAAMNSDNEVRLFSQGVTIGGYRVLVARNSHILDETQEIILGALLWGCGVTMLLALVGGLVIGIGPTRRVDAIAAAMRSVAAGRFDQRLPDFGRKDELGRLSSDINVMLARIEILMSSLKQVSTDIAHDLRTPLARLRQGLEGTQRRGDDAAALRNAVDAAVGEVDSIIETFNALLRIAQIEAGARKAKFRQLDLSALLFQMHDVFESVAEESGKRLELAADEGLRVQGDRDLLQQLFSNLVDNALTHVPAPARIVLSARAEGERIIVDVADDGPGVPEAEREKIFRRLYRLDRSRTTPGNGLGLALVAAIAELHDARITALDNRPGLRMRIDFPASREN</sequence>
<evidence type="ECO:0000256" key="4">
    <source>
        <dbReference type="ARBA" id="ARBA00022553"/>
    </source>
</evidence>
<keyword evidence="15" id="KW-1185">Reference proteome</keyword>
<dbReference type="CDD" id="cd00075">
    <property type="entry name" value="HATPase"/>
    <property type="match status" value="1"/>
</dbReference>
<comment type="caution">
    <text evidence="14">The sequence shown here is derived from an EMBL/GenBank/DDBJ whole genome shotgun (WGS) entry which is preliminary data.</text>
</comment>
<reference evidence="14" key="2">
    <citation type="submission" date="2020-09" db="EMBL/GenBank/DDBJ databases">
        <authorList>
            <person name="Sun Q."/>
            <person name="Zhou Y."/>
        </authorList>
    </citation>
    <scope>NUCLEOTIDE SEQUENCE</scope>
    <source>
        <strain evidence="14">CGMCC 1.15493</strain>
    </source>
</reference>
<dbReference type="AlphaFoldDB" id="A0A917D9J7"/>
<dbReference type="InterPro" id="IPR036097">
    <property type="entry name" value="HisK_dim/P_sf"/>
</dbReference>
<evidence type="ECO:0000256" key="11">
    <source>
        <dbReference type="SAM" id="Phobius"/>
    </source>
</evidence>
<organism evidence="14 15">
    <name type="scientific">Aureimonas glaciei</name>
    <dbReference type="NCBI Taxonomy" id="1776957"/>
    <lineage>
        <taxon>Bacteria</taxon>
        <taxon>Pseudomonadati</taxon>
        <taxon>Pseudomonadota</taxon>
        <taxon>Alphaproteobacteria</taxon>
        <taxon>Hyphomicrobiales</taxon>
        <taxon>Aurantimonadaceae</taxon>
        <taxon>Aureimonas</taxon>
    </lineage>
</organism>
<dbReference type="GO" id="GO:0000155">
    <property type="term" value="F:phosphorelay sensor kinase activity"/>
    <property type="evidence" value="ECO:0007669"/>
    <property type="project" value="InterPro"/>
</dbReference>
<dbReference type="InterPro" id="IPR036890">
    <property type="entry name" value="HATPase_C_sf"/>
</dbReference>
<dbReference type="PANTHER" id="PTHR45436">
    <property type="entry name" value="SENSOR HISTIDINE KINASE YKOH"/>
    <property type="match status" value="1"/>
</dbReference>
<gene>
    <name evidence="14" type="ORF">GCM10011335_18260</name>
</gene>
<evidence type="ECO:0000313" key="15">
    <source>
        <dbReference type="Proteomes" id="UP000613160"/>
    </source>
</evidence>
<reference evidence="14" key="1">
    <citation type="journal article" date="2014" name="Int. J. Syst. Evol. Microbiol.">
        <title>Complete genome sequence of Corynebacterium casei LMG S-19264T (=DSM 44701T), isolated from a smear-ripened cheese.</title>
        <authorList>
            <consortium name="US DOE Joint Genome Institute (JGI-PGF)"/>
            <person name="Walter F."/>
            <person name="Albersmeier A."/>
            <person name="Kalinowski J."/>
            <person name="Ruckert C."/>
        </authorList>
    </citation>
    <scope>NUCLEOTIDE SEQUENCE</scope>
    <source>
        <strain evidence="14">CGMCC 1.15493</strain>
    </source>
</reference>
<evidence type="ECO:0000259" key="13">
    <source>
        <dbReference type="PROSITE" id="PS50885"/>
    </source>
</evidence>
<dbReference type="Pfam" id="PF00512">
    <property type="entry name" value="HisKA"/>
    <property type="match status" value="1"/>
</dbReference>
<comment type="catalytic activity">
    <reaction evidence="1">
        <text>ATP + protein L-histidine = ADP + protein N-phospho-L-histidine.</text>
        <dbReference type="EC" id="2.7.13.3"/>
    </reaction>
</comment>
<evidence type="ECO:0000256" key="2">
    <source>
        <dbReference type="ARBA" id="ARBA00004370"/>
    </source>
</evidence>
<dbReference type="SUPFAM" id="SSF47384">
    <property type="entry name" value="Homodimeric domain of signal transducing histidine kinase"/>
    <property type="match status" value="1"/>
</dbReference>
<keyword evidence="6 11" id="KW-0812">Transmembrane</keyword>
<dbReference type="InterPro" id="IPR050428">
    <property type="entry name" value="TCS_sensor_his_kinase"/>
</dbReference>
<evidence type="ECO:0000256" key="1">
    <source>
        <dbReference type="ARBA" id="ARBA00000085"/>
    </source>
</evidence>
<dbReference type="InterPro" id="IPR004358">
    <property type="entry name" value="Sig_transdc_His_kin-like_C"/>
</dbReference>
<feature type="domain" description="HAMP" evidence="13">
    <location>
        <begin position="193"/>
        <end position="243"/>
    </location>
</feature>
<evidence type="ECO:0000256" key="5">
    <source>
        <dbReference type="ARBA" id="ARBA00022679"/>
    </source>
</evidence>
<dbReference type="Pfam" id="PF00672">
    <property type="entry name" value="HAMP"/>
    <property type="match status" value="1"/>
</dbReference>
<feature type="transmembrane region" description="Helical" evidence="11">
    <location>
        <begin position="12"/>
        <end position="37"/>
    </location>
</feature>
<dbReference type="SUPFAM" id="SSF158472">
    <property type="entry name" value="HAMP domain-like"/>
    <property type="match status" value="1"/>
</dbReference>
<feature type="transmembrane region" description="Helical" evidence="11">
    <location>
        <begin position="165"/>
        <end position="188"/>
    </location>
</feature>
<comment type="subcellular location">
    <subcellularLocation>
        <location evidence="2">Membrane</location>
    </subcellularLocation>
</comment>
<keyword evidence="9" id="KW-0902">Two-component regulatory system</keyword>
<dbReference type="CDD" id="cd06225">
    <property type="entry name" value="HAMP"/>
    <property type="match status" value="1"/>
</dbReference>
<dbReference type="EC" id="2.7.13.3" evidence="3"/>
<dbReference type="Gene3D" id="3.30.565.10">
    <property type="entry name" value="Histidine kinase-like ATPase, C-terminal domain"/>
    <property type="match status" value="1"/>
</dbReference>
<keyword evidence="5" id="KW-0808">Transferase</keyword>
<keyword evidence="10 11" id="KW-0472">Membrane</keyword>
<evidence type="ECO:0000259" key="12">
    <source>
        <dbReference type="PROSITE" id="PS50109"/>
    </source>
</evidence>
<dbReference type="CDD" id="cd00082">
    <property type="entry name" value="HisKA"/>
    <property type="match status" value="1"/>
</dbReference>
<dbReference type="PANTHER" id="PTHR45436:SF8">
    <property type="entry name" value="HISTIDINE KINASE"/>
    <property type="match status" value="1"/>
</dbReference>
<dbReference type="GO" id="GO:0005886">
    <property type="term" value="C:plasma membrane"/>
    <property type="evidence" value="ECO:0007669"/>
    <property type="project" value="TreeGrafter"/>
</dbReference>
<evidence type="ECO:0000256" key="3">
    <source>
        <dbReference type="ARBA" id="ARBA00012438"/>
    </source>
</evidence>
<dbReference type="InterPro" id="IPR005467">
    <property type="entry name" value="His_kinase_dom"/>
</dbReference>
<proteinExistence type="predicted"/>
<evidence type="ECO:0000256" key="6">
    <source>
        <dbReference type="ARBA" id="ARBA00022692"/>
    </source>
</evidence>
<dbReference type="InterPro" id="IPR003661">
    <property type="entry name" value="HisK_dim/P_dom"/>
</dbReference>
<dbReference type="SMART" id="SM00387">
    <property type="entry name" value="HATPase_c"/>
    <property type="match status" value="1"/>
</dbReference>
<evidence type="ECO:0000256" key="7">
    <source>
        <dbReference type="ARBA" id="ARBA00022777"/>
    </source>
</evidence>
<dbReference type="PRINTS" id="PR00344">
    <property type="entry name" value="BCTRLSENSOR"/>
</dbReference>
<evidence type="ECO:0000256" key="9">
    <source>
        <dbReference type="ARBA" id="ARBA00023012"/>
    </source>
</evidence>
<dbReference type="SUPFAM" id="SSF55874">
    <property type="entry name" value="ATPase domain of HSP90 chaperone/DNA topoisomerase II/histidine kinase"/>
    <property type="match status" value="1"/>
</dbReference>
<accession>A0A917D9J7</accession>
<evidence type="ECO:0000256" key="10">
    <source>
        <dbReference type="ARBA" id="ARBA00023136"/>
    </source>
</evidence>
<dbReference type="Gene3D" id="1.10.287.130">
    <property type="match status" value="1"/>
</dbReference>
<dbReference type="InterPro" id="IPR003594">
    <property type="entry name" value="HATPase_dom"/>
</dbReference>
<keyword evidence="8 11" id="KW-1133">Transmembrane helix</keyword>
<dbReference type="SMART" id="SM00388">
    <property type="entry name" value="HisKA"/>
    <property type="match status" value="1"/>
</dbReference>
<dbReference type="EMBL" id="BMJJ01000003">
    <property type="protein sequence ID" value="GGD15844.1"/>
    <property type="molecule type" value="Genomic_DNA"/>
</dbReference>
<evidence type="ECO:0000256" key="8">
    <source>
        <dbReference type="ARBA" id="ARBA00022989"/>
    </source>
</evidence>
<dbReference type="Proteomes" id="UP000613160">
    <property type="component" value="Unassembled WGS sequence"/>
</dbReference>
<keyword evidence="7 14" id="KW-0418">Kinase</keyword>
<dbReference type="RefSeq" id="WP_188850251.1">
    <property type="nucleotide sequence ID" value="NZ_BMJJ01000003.1"/>
</dbReference>